<dbReference type="EMBL" id="CP059139">
    <property type="protein sequence ID" value="QMV62825.1"/>
    <property type="molecule type" value="Genomic_DNA"/>
</dbReference>
<gene>
    <name evidence="1" type="ORF">HS968_22850</name>
</gene>
<sequence length="287" mass="33049">MVANIPPPKDDSIEVFLRILDERKRHLDFYQRIKNDWQKSIEIYIKHKGNPEKIAALDLLLYTKDEDEAEDRKKSLIGLYSPQQGKTPHEILSKMRREHGLICCPSCGEAGIPGTLDHYLPKDEFPELSVLLLNLTPMCFECQQAKGTQYKTNNGSKKYIHPYFDEVTTPLYKITFQPPYNSPKFSIVMNDDIEPDLLKLANEHAIGIDLTLRLKKFCNTKYVHLLKSAKRHRDKGGRVGLGEIIEILLQSEEDKSINCWEAVFYRSALADKDLIDYLENGDLPDNL</sequence>
<keyword evidence="2" id="KW-1185">Reference proteome</keyword>
<accession>A0A7G5DM50</accession>
<evidence type="ECO:0000313" key="1">
    <source>
        <dbReference type="EMBL" id="QMV62825.1"/>
    </source>
</evidence>
<dbReference type="Proteomes" id="UP000515276">
    <property type="component" value="Chromosome"/>
</dbReference>
<evidence type="ECO:0008006" key="3">
    <source>
        <dbReference type="Google" id="ProtNLM"/>
    </source>
</evidence>
<dbReference type="AlphaFoldDB" id="A0A7G5DM50"/>
<protein>
    <recommendedName>
        <fullName evidence="3">HNH endonuclease</fullName>
    </recommendedName>
</protein>
<reference evidence="1 2" key="1">
    <citation type="journal article" date="2020" name="G3 (Bethesda)">
        <title>CeMbio - The Caenorhabditis elegans Microbiome Resource.</title>
        <authorList>
            <person name="Dirksen P."/>
            <person name="Assie A."/>
            <person name="Zimmermann J."/>
            <person name="Zhang F."/>
            <person name="Tietje A.M."/>
            <person name="Marsh S.A."/>
            <person name="Felix M.A."/>
            <person name="Shapira M."/>
            <person name="Kaleta C."/>
            <person name="Schulenburg H."/>
            <person name="Samuel B."/>
        </authorList>
    </citation>
    <scope>NUCLEOTIDE SEQUENCE [LARGE SCALE GENOMIC DNA]</scope>
    <source>
        <strain evidence="1 2">MSPm1</strain>
    </source>
</reference>
<organism evidence="1 2">
    <name type="scientific">Pseudomonas berkeleyensis</name>
    <dbReference type="NCBI Taxonomy" id="2726956"/>
    <lineage>
        <taxon>Bacteria</taxon>
        <taxon>Pseudomonadati</taxon>
        <taxon>Pseudomonadota</taxon>
        <taxon>Gammaproteobacteria</taxon>
        <taxon>Pseudomonadales</taxon>
        <taxon>Pseudomonadaceae</taxon>
        <taxon>Pseudomonas</taxon>
    </lineage>
</organism>
<dbReference type="RefSeq" id="WP_182368797.1">
    <property type="nucleotide sequence ID" value="NZ_CP059139.1"/>
</dbReference>
<name>A0A7G5DM50_9PSED</name>
<proteinExistence type="predicted"/>
<evidence type="ECO:0000313" key="2">
    <source>
        <dbReference type="Proteomes" id="UP000515276"/>
    </source>
</evidence>